<feature type="transmembrane region" description="Helical" evidence="2">
    <location>
        <begin position="591"/>
        <end position="615"/>
    </location>
</feature>
<dbReference type="Proteomes" id="UP000517916">
    <property type="component" value="Unassembled WGS sequence"/>
</dbReference>
<keyword evidence="2" id="KW-0472">Membrane</keyword>
<keyword evidence="2" id="KW-0812">Transmembrane</keyword>
<reference evidence="4 5" key="1">
    <citation type="submission" date="2020-08" db="EMBL/GenBank/DDBJ databases">
        <title>Genomic Encyclopedia of Archaeal and Bacterial Type Strains, Phase II (KMG-II): from individual species to whole genera.</title>
        <authorList>
            <person name="Goeker M."/>
        </authorList>
    </citation>
    <scope>NUCLEOTIDE SEQUENCE [LARGE SCALE GENOMIC DNA]</scope>
    <source>
        <strain evidence="4 5">DSM 43850</strain>
    </source>
</reference>
<feature type="transmembrane region" description="Helical" evidence="2">
    <location>
        <begin position="488"/>
        <end position="509"/>
    </location>
</feature>
<protein>
    <submittedName>
        <fullName evidence="4">Phage-related protein</fullName>
    </submittedName>
</protein>
<evidence type="ECO:0000313" key="5">
    <source>
        <dbReference type="Proteomes" id="UP000517916"/>
    </source>
</evidence>
<keyword evidence="2" id="KW-1133">Transmembrane helix</keyword>
<dbReference type="PANTHER" id="PTHR37813">
    <property type="entry name" value="FELS-2 PROPHAGE PROTEIN"/>
    <property type="match status" value="1"/>
</dbReference>
<gene>
    <name evidence="4" type="ORF">BC739_001186</name>
</gene>
<organism evidence="4 5">
    <name type="scientific">Kutzneria viridogrisea</name>
    <dbReference type="NCBI Taxonomy" id="47990"/>
    <lineage>
        <taxon>Bacteria</taxon>
        <taxon>Bacillati</taxon>
        <taxon>Actinomycetota</taxon>
        <taxon>Actinomycetes</taxon>
        <taxon>Pseudonocardiales</taxon>
        <taxon>Pseudonocardiaceae</taxon>
        <taxon>Kutzneria</taxon>
    </lineage>
</organism>
<evidence type="ECO:0000256" key="1">
    <source>
        <dbReference type="ARBA" id="ARBA00022612"/>
    </source>
</evidence>
<evidence type="ECO:0000256" key="2">
    <source>
        <dbReference type="SAM" id="Phobius"/>
    </source>
</evidence>
<evidence type="ECO:0000313" key="4">
    <source>
        <dbReference type="EMBL" id="MBA8923989.1"/>
    </source>
</evidence>
<feature type="domain" description="Phage tail tape measure protein" evidence="3">
    <location>
        <begin position="77"/>
        <end position="290"/>
    </location>
</feature>
<evidence type="ECO:0000259" key="3">
    <source>
        <dbReference type="Pfam" id="PF10145"/>
    </source>
</evidence>
<name>A0ABR6BAU0_9PSEU</name>
<proteinExistence type="predicted"/>
<dbReference type="RefSeq" id="WP_182836504.1">
    <property type="nucleotide sequence ID" value="NZ_BAAABQ010000065.1"/>
</dbReference>
<keyword evidence="5" id="KW-1185">Reference proteome</keyword>
<comment type="caution">
    <text evidence="4">The sequence shown here is derived from an EMBL/GenBank/DDBJ whole genome shotgun (WGS) entry which is preliminary data.</text>
</comment>
<feature type="transmembrane region" description="Helical" evidence="2">
    <location>
        <begin position="635"/>
        <end position="654"/>
    </location>
</feature>
<feature type="transmembrane region" description="Helical" evidence="2">
    <location>
        <begin position="446"/>
        <end position="468"/>
    </location>
</feature>
<dbReference type="PANTHER" id="PTHR37813:SF1">
    <property type="entry name" value="FELS-2 PROPHAGE PROTEIN"/>
    <property type="match status" value="1"/>
</dbReference>
<feature type="transmembrane region" description="Helical" evidence="2">
    <location>
        <begin position="521"/>
        <end position="547"/>
    </location>
</feature>
<feature type="transmembrane region" description="Helical" evidence="2">
    <location>
        <begin position="403"/>
        <end position="425"/>
    </location>
</feature>
<dbReference type="Pfam" id="PF10145">
    <property type="entry name" value="PhageMin_Tail"/>
    <property type="match status" value="1"/>
</dbReference>
<keyword evidence="1" id="KW-1188">Viral release from host cell</keyword>
<feature type="transmembrane region" description="Helical" evidence="2">
    <location>
        <begin position="559"/>
        <end position="579"/>
    </location>
</feature>
<dbReference type="EMBL" id="JACJID010000001">
    <property type="protein sequence ID" value="MBA8923989.1"/>
    <property type="molecule type" value="Genomic_DNA"/>
</dbReference>
<sequence length="825" mass="83377">MNIGELVGFLSLEDKGFGEGLAKALDKVGEFGGKIGKGLAVAGGAGAVAFGAGLAGAMDFQDANAKLAAQLGSTPKQAQQLGESAGHLYAGGFGGSMEEVNDAIKGVVNNLGDPEIHGQGLEDASRKALTLASVFNVDVNEATAAAGQLMRTGLAKDATEAFDVVTAGFQAGVDKGGDFLDTLNEYGTQFRKLGIDGTTATGLLSQGLHAGARDADVVADALKEFSIRALEDSDSTRQGFEALGLSATKVAADIGKGGKPASDALQLVLDKLRGMKDPVAQSQAAVALFGTQAEDLGKALFALDPAHATDALGQVGGAADEMGKTLSATASSNLSTFARQVQVAFVDFVGGKALPAVTAFTGWLSANFGPALAAASDIVQNQVIPAVQGMAQWVEANRTPIEVIAGLVTAVFLPALVAMGIQATINGAKVAAAWVMQKVEAIGSALAMSWSVTTTVAGWVAMGAAATVNAAKTVAGWVAAGAGAVAQGAVMVGSMAATAASVVAGWVMMGVQSLIRAAQMAAAWVLAMGPVGWIIAAVVGLVALIIANWDTVVQWTTTAWNAIVGVVTTVVQAVVGFVTDRWNQMLAFFQTVWNAILAVINFVWGLIKAYIMLYVDGIKAVLNWFGQLGSLFSGWFQAAYNGAVGAIQGLLGWLGGLPGRILGALGNIGSWLWNAGSDLISGLWRGIQSMGSWLASQITGFIKSFVPGPVLKFLGIASPSRLFADIGRWIPAGLAQGIDGAASLASDATGRLAATVAGGMSGLSTPGLAGIGMSASVNAVGGTGFGSAGTSPSGALVHIEQFNATPAQSPTDIAHDLAWLGKGGG</sequence>
<accession>A0ABR6BAU0</accession>
<dbReference type="InterPro" id="IPR010090">
    <property type="entry name" value="Phage_tape_meas"/>
</dbReference>